<evidence type="ECO:0000313" key="1">
    <source>
        <dbReference type="EMBL" id="MEQ2238731.1"/>
    </source>
</evidence>
<protein>
    <submittedName>
        <fullName evidence="1">Uncharacterized protein</fullName>
    </submittedName>
</protein>
<proteinExistence type="predicted"/>
<organism evidence="1 2">
    <name type="scientific">Ilyodon furcidens</name>
    <name type="common">goldbreast splitfin</name>
    <dbReference type="NCBI Taxonomy" id="33524"/>
    <lineage>
        <taxon>Eukaryota</taxon>
        <taxon>Metazoa</taxon>
        <taxon>Chordata</taxon>
        <taxon>Craniata</taxon>
        <taxon>Vertebrata</taxon>
        <taxon>Euteleostomi</taxon>
        <taxon>Actinopterygii</taxon>
        <taxon>Neopterygii</taxon>
        <taxon>Teleostei</taxon>
        <taxon>Neoteleostei</taxon>
        <taxon>Acanthomorphata</taxon>
        <taxon>Ovalentaria</taxon>
        <taxon>Atherinomorphae</taxon>
        <taxon>Cyprinodontiformes</taxon>
        <taxon>Goodeidae</taxon>
        <taxon>Ilyodon</taxon>
    </lineage>
</organism>
<name>A0ABV0U3E9_9TELE</name>
<gene>
    <name evidence="1" type="ORF">ILYODFUR_036234</name>
</gene>
<keyword evidence="2" id="KW-1185">Reference proteome</keyword>
<dbReference type="EMBL" id="JAHRIQ010053597">
    <property type="protein sequence ID" value="MEQ2238731.1"/>
    <property type="molecule type" value="Genomic_DNA"/>
</dbReference>
<sequence length="101" mass="11381">MDVSDLSDGPELPLKKRLIRCLVAAICTLCYANGRKCGFIDSLILSMQLSEIVLQFHFVLTPCSCTEKLVDGDPSSTLRKYFEASEFEKNLMDLEEEVKVM</sequence>
<reference evidence="1 2" key="1">
    <citation type="submission" date="2021-06" db="EMBL/GenBank/DDBJ databases">
        <authorList>
            <person name="Palmer J.M."/>
        </authorList>
    </citation>
    <scope>NUCLEOTIDE SEQUENCE [LARGE SCALE GENOMIC DNA]</scope>
    <source>
        <strain evidence="2">if_2019</strain>
        <tissue evidence="1">Muscle</tissue>
    </source>
</reference>
<evidence type="ECO:0000313" key="2">
    <source>
        <dbReference type="Proteomes" id="UP001482620"/>
    </source>
</evidence>
<comment type="caution">
    <text evidence="1">The sequence shown here is derived from an EMBL/GenBank/DDBJ whole genome shotgun (WGS) entry which is preliminary data.</text>
</comment>
<dbReference type="Proteomes" id="UP001482620">
    <property type="component" value="Unassembled WGS sequence"/>
</dbReference>
<accession>A0ABV0U3E9</accession>